<evidence type="ECO:0000313" key="1">
    <source>
        <dbReference type="EMBL" id="KAJ8022000.1"/>
    </source>
</evidence>
<dbReference type="EMBL" id="JAIZAY010000021">
    <property type="protein sequence ID" value="KAJ8022000.1"/>
    <property type="molecule type" value="Genomic_DNA"/>
</dbReference>
<organism evidence="1 2">
    <name type="scientific">Holothuria leucospilota</name>
    <name type="common">Black long sea cucumber</name>
    <name type="synonym">Mertensiothuria leucospilota</name>
    <dbReference type="NCBI Taxonomy" id="206669"/>
    <lineage>
        <taxon>Eukaryota</taxon>
        <taxon>Metazoa</taxon>
        <taxon>Echinodermata</taxon>
        <taxon>Eleutherozoa</taxon>
        <taxon>Echinozoa</taxon>
        <taxon>Holothuroidea</taxon>
        <taxon>Aspidochirotacea</taxon>
        <taxon>Aspidochirotida</taxon>
        <taxon>Holothuriidae</taxon>
        <taxon>Holothuria</taxon>
    </lineage>
</organism>
<gene>
    <name evidence="1" type="ORF">HOLleu_39362</name>
</gene>
<protein>
    <submittedName>
        <fullName evidence="1">Uncharacterized protein</fullName>
    </submittedName>
</protein>
<accession>A0A9Q0YGF6</accession>
<sequence>MNVDMVTWRTIRHFKTSEKKIFPHENKVIWRKRKGELQSSSTGKFLSSNVKQDTVTLLTCNVRHVSLCYRDVCVDRDGQCDGIKTNIFFVTKL</sequence>
<proteinExistence type="predicted"/>
<keyword evidence="2" id="KW-1185">Reference proteome</keyword>
<name>A0A9Q0YGF6_HOLLE</name>
<dbReference type="Proteomes" id="UP001152320">
    <property type="component" value="Chromosome 21"/>
</dbReference>
<reference evidence="1" key="1">
    <citation type="submission" date="2021-10" db="EMBL/GenBank/DDBJ databases">
        <title>Tropical sea cucumber genome reveals ecological adaptation and Cuvierian tubules defense mechanism.</title>
        <authorList>
            <person name="Chen T."/>
        </authorList>
    </citation>
    <scope>NUCLEOTIDE SEQUENCE</scope>
    <source>
        <strain evidence="1">Nanhai2018</strain>
        <tissue evidence="1">Muscle</tissue>
    </source>
</reference>
<dbReference type="AlphaFoldDB" id="A0A9Q0YGF6"/>
<evidence type="ECO:0000313" key="2">
    <source>
        <dbReference type="Proteomes" id="UP001152320"/>
    </source>
</evidence>
<comment type="caution">
    <text evidence="1">The sequence shown here is derived from an EMBL/GenBank/DDBJ whole genome shotgun (WGS) entry which is preliminary data.</text>
</comment>